<dbReference type="VEuPathDB" id="FungiDB:UREG_03433"/>
<proteinExistence type="predicted"/>
<dbReference type="Proteomes" id="UP000002058">
    <property type="component" value="Unassembled WGS sequence"/>
</dbReference>
<accession>C4JQV1</accession>
<sequence>MRFTLGPIPFRSRDQLFLMSLVTKRAIPTINSFVHGGGFGRAAVDTAQNEVTQLRIPFGISNWTRPKDGGGNDCGRPTSLETRKSTGVD</sequence>
<evidence type="ECO:0000256" key="1">
    <source>
        <dbReference type="SAM" id="MobiDB-lite"/>
    </source>
</evidence>
<evidence type="ECO:0000313" key="3">
    <source>
        <dbReference type="Proteomes" id="UP000002058"/>
    </source>
</evidence>
<dbReference type="GeneID" id="8442007"/>
<dbReference type="RefSeq" id="XP_002543916.1">
    <property type="nucleotide sequence ID" value="XM_002543870.1"/>
</dbReference>
<name>C4JQV1_UNCRE</name>
<reference evidence="3" key="1">
    <citation type="journal article" date="2009" name="Genome Res.">
        <title>Comparative genomic analyses of the human fungal pathogens Coccidioides and their relatives.</title>
        <authorList>
            <person name="Sharpton T.J."/>
            <person name="Stajich J.E."/>
            <person name="Rounsley S.D."/>
            <person name="Gardner M.J."/>
            <person name="Wortman J.R."/>
            <person name="Jordar V.S."/>
            <person name="Maiti R."/>
            <person name="Kodira C.D."/>
            <person name="Neafsey D.E."/>
            <person name="Zeng Q."/>
            <person name="Hung C.-Y."/>
            <person name="McMahan C."/>
            <person name="Muszewska A."/>
            <person name="Grynberg M."/>
            <person name="Mandel M.A."/>
            <person name="Kellner E.M."/>
            <person name="Barker B.M."/>
            <person name="Galgiani J.N."/>
            <person name="Orbach M.J."/>
            <person name="Kirkland T.N."/>
            <person name="Cole G.T."/>
            <person name="Henn M.R."/>
            <person name="Birren B.W."/>
            <person name="Taylor J.W."/>
        </authorList>
    </citation>
    <scope>NUCLEOTIDE SEQUENCE [LARGE SCALE GENOMIC DNA]</scope>
    <source>
        <strain evidence="3">UAMH 1704</strain>
    </source>
</reference>
<dbReference type="AlphaFoldDB" id="C4JQV1"/>
<dbReference type="InParanoid" id="C4JQV1"/>
<keyword evidence="3" id="KW-1185">Reference proteome</keyword>
<evidence type="ECO:0000313" key="2">
    <source>
        <dbReference type="EMBL" id="EEP78587.1"/>
    </source>
</evidence>
<feature type="region of interest" description="Disordered" evidence="1">
    <location>
        <begin position="62"/>
        <end position="89"/>
    </location>
</feature>
<gene>
    <name evidence="2" type="ORF">UREG_03433</name>
</gene>
<dbReference type="HOGENOM" id="CLU_2456441_0_0_1"/>
<dbReference type="EMBL" id="CH476616">
    <property type="protein sequence ID" value="EEP78587.1"/>
    <property type="molecule type" value="Genomic_DNA"/>
</dbReference>
<organism evidence="2 3">
    <name type="scientific">Uncinocarpus reesii (strain UAMH 1704)</name>
    <dbReference type="NCBI Taxonomy" id="336963"/>
    <lineage>
        <taxon>Eukaryota</taxon>
        <taxon>Fungi</taxon>
        <taxon>Dikarya</taxon>
        <taxon>Ascomycota</taxon>
        <taxon>Pezizomycotina</taxon>
        <taxon>Eurotiomycetes</taxon>
        <taxon>Eurotiomycetidae</taxon>
        <taxon>Onygenales</taxon>
        <taxon>Onygenaceae</taxon>
        <taxon>Uncinocarpus</taxon>
    </lineage>
</organism>
<dbReference type="KEGG" id="ure:UREG_03433"/>
<protein>
    <submittedName>
        <fullName evidence="2">Uncharacterized protein</fullName>
    </submittedName>
</protein>